<accession>A0A1X7SU40</accession>
<dbReference type="AlphaFoldDB" id="A0A1X7SU40"/>
<dbReference type="InParanoid" id="A0A1X7SU40"/>
<organism evidence="1">
    <name type="scientific">Amphimedon queenslandica</name>
    <name type="common">Sponge</name>
    <dbReference type="NCBI Taxonomy" id="400682"/>
    <lineage>
        <taxon>Eukaryota</taxon>
        <taxon>Metazoa</taxon>
        <taxon>Porifera</taxon>
        <taxon>Demospongiae</taxon>
        <taxon>Heteroscleromorpha</taxon>
        <taxon>Haplosclerida</taxon>
        <taxon>Niphatidae</taxon>
        <taxon>Amphimedon</taxon>
    </lineage>
</organism>
<reference evidence="1" key="1">
    <citation type="submission" date="2017-05" db="UniProtKB">
        <authorList>
            <consortium name="EnsemblMetazoa"/>
        </authorList>
    </citation>
    <scope>IDENTIFICATION</scope>
</reference>
<dbReference type="EnsemblMetazoa" id="Aqu2.1.05593_001">
    <property type="protein sequence ID" value="Aqu2.1.05593_001"/>
    <property type="gene ID" value="Aqu2.1.05593"/>
</dbReference>
<protein>
    <submittedName>
        <fullName evidence="1">Uncharacterized protein</fullName>
    </submittedName>
</protein>
<name>A0A1X7SU40_AMPQE</name>
<sequence length="73" mass="8827">MLRRLDSQQQETKSLYYEKDVEFTKVPGEYKGKVIELQDQDFDKKICWPRPALRRQGLGKVLLYCLEMFREQL</sequence>
<proteinExistence type="predicted"/>
<evidence type="ECO:0000313" key="1">
    <source>
        <dbReference type="EnsemblMetazoa" id="Aqu2.1.05593_001"/>
    </source>
</evidence>